<proteinExistence type="predicted"/>
<keyword evidence="2" id="KW-1185">Reference proteome</keyword>
<evidence type="ECO:0000313" key="2">
    <source>
        <dbReference type="Proteomes" id="UP000076858"/>
    </source>
</evidence>
<dbReference type="Proteomes" id="UP000076858">
    <property type="component" value="Unassembled WGS sequence"/>
</dbReference>
<dbReference type="EMBL" id="LRGB01025276">
    <property type="protein sequence ID" value="KZR96333.1"/>
    <property type="molecule type" value="Genomic_DNA"/>
</dbReference>
<organism evidence="1 2">
    <name type="scientific">Daphnia magna</name>
    <dbReference type="NCBI Taxonomy" id="35525"/>
    <lineage>
        <taxon>Eukaryota</taxon>
        <taxon>Metazoa</taxon>
        <taxon>Ecdysozoa</taxon>
        <taxon>Arthropoda</taxon>
        <taxon>Crustacea</taxon>
        <taxon>Branchiopoda</taxon>
        <taxon>Diplostraca</taxon>
        <taxon>Cladocera</taxon>
        <taxon>Anomopoda</taxon>
        <taxon>Daphniidae</taxon>
        <taxon>Daphnia</taxon>
    </lineage>
</organism>
<protein>
    <submittedName>
        <fullName evidence="1">Uncharacterized protein</fullName>
    </submittedName>
</protein>
<accession>A0A164E1M7</accession>
<name>A0A164E1M7_9CRUS</name>
<comment type="caution">
    <text evidence="1">The sequence shown here is derived from an EMBL/GenBank/DDBJ whole genome shotgun (WGS) entry which is preliminary data.</text>
</comment>
<evidence type="ECO:0000313" key="1">
    <source>
        <dbReference type="EMBL" id="KZR96333.1"/>
    </source>
</evidence>
<reference evidence="1 2" key="1">
    <citation type="submission" date="2016-03" db="EMBL/GenBank/DDBJ databases">
        <title>EvidentialGene: Evidence-directed Construction of Genes on Genomes.</title>
        <authorList>
            <person name="Gilbert D.G."/>
            <person name="Choi J.-H."/>
            <person name="Mockaitis K."/>
            <person name="Colbourne J."/>
            <person name="Pfrender M."/>
        </authorList>
    </citation>
    <scope>NUCLEOTIDE SEQUENCE [LARGE SCALE GENOMIC DNA]</scope>
    <source>
        <strain evidence="1 2">Xinb3</strain>
        <tissue evidence="1">Complete organism</tissue>
    </source>
</reference>
<gene>
    <name evidence="1" type="ORF">APZ42_009385</name>
</gene>
<sequence>MAGTGTDCDGGTDAIGNQTLRSATAVLDFKLRTGRAGDRLGSGHEDTL</sequence>
<dbReference type="AlphaFoldDB" id="A0A164E1M7"/>